<accession>A0A386U358</accession>
<evidence type="ECO:0000313" key="3">
    <source>
        <dbReference type="EMBL" id="GFG78074.1"/>
    </source>
</evidence>
<dbReference type="KEGG" id="mpag:C0J29_09315"/>
<name>A0A386U358_9MYCO</name>
<reference evidence="3" key="2">
    <citation type="submission" date="2020-02" db="EMBL/GenBank/DDBJ databases">
        <authorList>
            <person name="Matsumoto Y."/>
            <person name="Kinjo T."/>
            <person name="Motooka D."/>
            <person name="Nabeya D."/>
            <person name="Jung N."/>
            <person name="Uechi K."/>
            <person name="Horii T."/>
            <person name="Iida T."/>
            <person name="Fujita J."/>
            <person name="Nakamura S."/>
        </authorList>
    </citation>
    <scope>NUCLEOTIDE SEQUENCE</scope>
    <source>
        <strain evidence="3">JCM 18565</strain>
    </source>
</reference>
<evidence type="ECO:0000313" key="5">
    <source>
        <dbReference type="Proteomes" id="UP000465240"/>
    </source>
</evidence>
<protein>
    <submittedName>
        <fullName evidence="4">Uncharacterized protein</fullName>
    </submittedName>
</protein>
<dbReference type="RefSeq" id="WP_120792141.1">
    <property type="nucleotide sequence ID" value="NZ_BLKX01000001.1"/>
</dbReference>
<dbReference type="Proteomes" id="UP000465240">
    <property type="component" value="Unassembled WGS sequence"/>
</dbReference>
<feature type="compositionally biased region" description="Basic and acidic residues" evidence="1">
    <location>
        <begin position="52"/>
        <end position="64"/>
    </location>
</feature>
<evidence type="ECO:0000256" key="1">
    <source>
        <dbReference type="SAM" id="MobiDB-lite"/>
    </source>
</evidence>
<dbReference type="Proteomes" id="UP001229081">
    <property type="component" value="Unassembled WGS sequence"/>
</dbReference>
<evidence type="ECO:0000256" key="2">
    <source>
        <dbReference type="SAM" id="SignalP"/>
    </source>
</evidence>
<reference evidence="4" key="3">
    <citation type="submission" date="2023-06" db="EMBL/GenBank/DDBJ databases">
        <title>Identification of two novel mycobacterium reveal diversities and complexities of Mycobacterium gordonae clade.</title>
        <authorList>
            <person name="Matsumoto Y."/>
            <person name="Nakamura S."/>
            <person name="Motooka D."/>
            <person name="Fukushima K."/>
        </authorList>
    </citation>
    <scope>NUCLEOTIDE SEQUENCE</scope>
    <source>
        <strain evidence="4">TY812</strain>
    </source>
</reference>
<dbReference type="EMBL" id="BLKX01000001">
    <property type="protein sequence ID" value="GFG78074.1"/>
    <property type="molecule type" value="Genomic_DNA"/>
</dbReference>
<dbReference type="EMBL" id="JAUFSA010000001">
    <property type="protein sequence ID" value="MDP7736101.1"/>
    <property type="molecule type" value="Genomic_DNA"/>
</dbReference>
<gene>
    <name evidence="3" type="ORF">MPRG_13500</name>
    <name evidence="4" type="ORF">QXL92_15265</name>
</gene>
<sequence length="87" mass="9340">MTRHRFASALLAVLIAMTALVGSAGVARADPEDAAPQIIDDLLIIVPGLTIDPRDRDATEKGPGPKEWTGSGMYCQNRNVKCQKMGF</sequence>
<dbReference type="AlphaFoldDB" id="A0A386U358"/>
<feature type="region of interest" description="Disordered" evidence="1">
    <location>
        <begin position="52"/>
        <end position="73"/>
    </location>
</feature>
<evidence type="ECO:0000313" key="6">
    <source>
        <dbReference type="Proteomes" id="UP001229081"/>
    </source>
</evidence>
<evidence type="ECO:0000313" key="4">
    <source>
        <dbReference type="EMBL" id="MDP7736101.1"/>
    </source>
</evidence>
<keyword evidence="5" id="KW-1185">Reference proteome</keyword>
<feature type="signal peptide" evidence="2">
    <location>
        <begin position="1"/>
        <end position="29"/>
    </location>
</feature>
<keyword evidence="2" id="KW-0732">Signal</keyword>
<comment type="caution">
    <text evidence="4">The sequence shown here is derived from an EMBL/GenBank/DDBJ whole genome shotgun (WGS) entry which is preliminary data.</text>
</comment>
<reference evidence="3 5" key="1">
    <citation type="journal article" date="2019" name="Emerg. Microbes Infect.">
        <title>Comprehensive subspecies identification of 175 nontuberculous mycobacteria species based on 7547 genomic profiles.</title>
        <authorList>
            <person name="Matsumoto Y."/>
            <person name="Kinjo T."/>
            <person name="Motooka D."/>
            <person name="Nabeya D."/>
            <person name="Jung N."/>
            <person name="Uechi K."/>
            <person name="Horii T."/>
            <person name="Iida T."/>
            <person name="Fujita J."/>
            <person name="Nakamura S."/>
        </authorList>
    </citation>
    <scope>NUCLEOTIDE SEQUENCE [LARGE SCALE GENOMIC DNA]</scope>
    <source>
        <strain evidence="3 5">JCM 18565</strain>
    </source>
</reference>
<proteinExistence type="predicted"/>
<feature type="chain" id="PRO_5043166357" evidence="2">
    <location>
        <begin position="30"/>
        <end position="87"/>
    </location>
</feature>
<organism evidence="4 6">
    <name type="scientific">Mycobacterium paragordonae</name>
    <dbReference type="NCBI Taxonomy" id="1389713"/>
    <lineage>
        <taxon>Bacteria</taxon>
        <taxon>Bacillati</taxon>
        <taxon>Actinomycetota</taxon>
        <taxon>Actinomycetes</taxon>
        <taxon>Mycobacteriales</taxon>
        <taxon>Mycobacteriaceae</taxon>
        <taxon>Mycobacterium</taxon>
    </lineage>
</organism>